<dbReference type="NCBIfam" id="TIGR00040">
    <property type="entry name" value="yfcE"/>
    <property type="match status" value="1"/>
</dbReference>
<accession>A0A511WZA4</accession>
<dbReference type="Pfam" id="PF12850">
    <property type="entry name" value="Metallophos_2"/>
    <property type="match status" value="1"/>
</dbReference>
<keyword evidence="2" id="KW-0479">Metal-binding</keyword>
<dbReference type="InterPro" id="IPR041802">
    <property type="entry name" value="MPP_YfcE"/>
</dbReference>
<dbReference type="EMBL" id="BJYE01000004">
    <property type="protein sequence ID" value="GEN55972.1"/>
    <property type="molecule type" value="Genomic_DNA"/>
</dbReference>
<dbReference type="CDD" id="cd00841">
    <property type="entry name" value="MPP_YfcE"/>
    <property type="match status" value="1"/>
</dbReference>
<dbReference type="STRING" id="442899.SAMN05720591_10520"/>
<comment type="similarity">
    <text evidence="1 2">Belongs to the metallophosphoesterase superfamily. YfcE family.</text>
</comment>
<dbReference type="GO" id="GO:0016787">
    <property type="term" value="F:hydrolase activity"/>
    <property type="evidence" value="ECO:0007669"/>
    <property type="project" value="UniProtKB-UniRule"/>
</dbReference>
<dbReference type="SUPFAM" id="SSF56300">
    <property type="entry name" value="Metallo-dependent phosphatases"/>
    <property type="match status" value="1"/>
</dbReference>
<feature type="domain" description="Calcineurin-like phosphoesterase" evidence="3">
    <location>
        <begin position="4"/>
        <end position="143"/>
    </location>
</feature>
<evidence type="ECO:0000313" key="4">
    <source>
        <dbReference type="EMBL" id="GEN55972.1"/>
    </source>
</evidence>
<keyword evidence="5" id="KW-1185">Reference proteome</keyword>
<reference evidence="4 5" key="1">
    <citation type="submission" date="2019-07" db="EMBL/GenBank/DDBJ databases">
        <title>Whole genome shotgun sequence of Halolactibacillus alkaliphilus NBRC 103919.</title>
        <authorList>
            <person name="Hosoyama A."/>
            <person name="Uohara A."/>
            <person name="Ohji S."/>
            <person name="Ichikawa N."/>
        </authorList>
    </citation>
    <scope>NUCLEOTIDE SEQUENCE [LARGE SCALE GENOMIC DNA]</scope>
    <source>
        <strain evidence="4 5">NBRC 103919</strain>
    </source>
</reference>
<dbReference type="Gene3D" id="3.60.21.10">
    <property type="match status" value="1"/>
</dbReference>
<dbReference type="GO" id="GO:0046872">
    <property type="term" value="F:metal ion binding"/>
    <property type="evidence" value="ECO:0007669"/>
    <property type="project" value="UniProtKB-KW"/>
</dbReference>
<protein>
    <recommendedName>
        <fullName evidence="2">Phosphoesterase</fullName>
        <ecNumber evidence="2">3.1.4.-</ecNumber>
    </recommendedName>
</protein>
<evidence type="ECO:0000313" key="5">
    <source>
        <dbReference type="Proteomes" id="UP000321400"/>
    </source>
</evidence>
<dbReference type="PANTHER" id="PTHR11124">
    <property type="entry name" value="VACUOLAR SORTING PROTEIN VPS29"/>
    <property type="match status" value="1"/>
</dbReference>
<organism evidence="4 5">
    <name type="scientific">Halolactibacillus alkaliphilus</name>
    <dbReference type="NCBI Taxonomy" id="442899"/>
    <lineage>
        <taxon>Bacteria</taxon>
        <taxon>Bacillati</taxon>
        <taxon>Bacillota</taxon>
        <taxon>Bacilli</taxon>
        <taxon>Bacillales</taxon>
        <taxon>Bacillaceae</taxon>
        <taxon>Halolactibacillus</taxon>
    </lineage>
</organism>
<comment type="cofactor">
    <cofactor evidence="2">
        <name>a divalent metal cation</name>
        <dbReference type="ChEBI" id="CHEBI:60240"/>
    </cofactor>
</comment>
<name>A0A511WZA4_9BACI</name>
<dbReference type="EC" id="3.1.4.-" evidence="2"/>
<evidence type="ECO:0000259" key="3">
    <source>
        <dbReference type="Pfam" id="PF12850"/>
    </source>
</evidence>
<comment type="caution">
    <text evidence="4">The sequence shown here is derived from an EMBL/GenBank/DDBJ whole genome shotgun (WGS) entry which is preliminary data.</text>
</comment>
<sequence>MPTVLITSDSHGFKDELKKLKERYKEKVDGMIHCGDSELDFNHPAMEGFYKVAGNCDYDPEYEEELMIDIKGLRFFIAHGHRHNVKITLDPIAYHAEEEQATIVCHGHSHLAHATKIGNQLVINPGSIRLPRGRREETYAILSWGNTAYSVTFYQLNGKEVKSLSQQFIL</sequence>
<dbReference type="AlphaFoldDB" id="A0A511WZA4"/>
<dbReference type="OrthoDB" id="9800565at2"/>
<dbReference type="InterPro" id="IPR024654">
    <property type="entry name" value="Calcineurin-like_PHP_lpxH"/>
</dbReference>
<gene>
    <name evidence="4" type="ORF">HAL01_04360</name>
</gene>
<dbReference type="RefSeq" id="WP_089800237.1">
    <property type="nucleotide sequence ID" value="NZ_BJYE01000004.1"/>
</dbReference>
<dbReference type="InterPro" id="IPR000979">
    <property type="entry name" value="Phosphodiesterase_MJ0936/Vps29"/>
</dbReference>
<evidence type="ECO:0000256" key="2">
    <source>
        <dbReference type="RuleBase" id="RU362039"/>
    </source>
</evidence>
<dbReference type="Proteomes" id="UP000321400">
    <property type="component" value="Unassembled WGS sequence"/>
</dbReference>
<proteinExistence type="inferred from homology"/>
<evidence type="ECO:0000256" key="1">
    <source>
        <dbReference type="ARBA" id="ARBA00008950"/>
    </source>
</evidence>
<dbReference type="InterPro" id="IPR029052">
    <property type="entry name" value="Metallo-depent_PP-like"/>
</dbReference>